<dbReference type="Proteomes" id="UP001303373">
    <property type="component" value="Chromosome 2"/>
</dbReference>
<dbReference type="EMBL" id="CP138581">
    <property type="protein sequence ID" value="WPG98866.1"/>
    <property type="molecule type" value="Genomic_DNA"/>
</dbReference>
<sequence>MTAGSSSSAASTPSTTLNATAKPVRKLNFAATSLSRSATPTSKMFRALQPAPLSSSDPDYKETPQPKCFYDLPAELRIEIYKLVLSNVTIHILPPKATRRHQVPHALTRTSKQVRAEVLPIVHSTCEIRANVTDFNFDGILDWINRIPPNQLVNLTKNQDLRIRLCTTLDMGNQTADSLRKWLHLRGDRHRPQPNWQYCGPEPEGKVANDLRRRAKRMADQKKRSELVAMIRGLGLRDPPC</sequence>
<protein>
    <recommendedName>
        <fullName evidence="4">F-box domain-containing protein</fullName>
    </recommendedName>
</protein>
<dbReference type="AlphaFoldDB" id="A0AAQ3M0Y0"/>
<accession>A0AAQ3M0Y0</accession>
<feature type="compositionally biased region" description="Low complexity" evidence="1">
    <location>
        <begin position="1"/>
        <end position="21"/>
    </location>
</feature>
<keyword evidence="3" id="KW-1185">Reference proteome</keyword>
<proteinExistence type="predicted"/>
<evidence type="ECO:0000313" key="2">
    <source>
        <dbReference type="EMBL" id="WPG98866.1"/>
    </source>
</evidence>
<dbReference type="PANTHER" id="PTHR42085">
    <property type="entry name" value="F-BOX DOMAIN-CONTAINING PROTEIN"/>
    <property type="match status" value="1"/>
</dbReference>
<dbReference type="InterPro" id="IPR038883">
    <property type="entry name" value="AN11006-like"/>
</dbReference>
<evidence type="ECO:0000313" key="3">
    <source>
        <dbReference type="Proteomes" id="UP001303373"/>
    </source>
</evidence>
<feature type="region of interest" description="Disordered" evidence="1">
    <location>
        <begin position="1"/>
        <end position="22"/>
    </location>
</feature>
<evidence type="ECO:0008006" key="4">
    <source>
        <dbReference type="Google" id="ProtNLM"/>
    </source>
</evidence>
<reference evidence="2 3" key="1">
    <citation type="submission" date="2023-11" db="EMBL/GenBank/DDBJ databases">
        <title>An acidophilic fungus is an integral part of prey digestion in a carnivorous sundew plant.</title>
        <authorList>
            <person name="Tsai I.J."/>
        </authorList>
    </citation>
    <scope>NUCLEOTIDE SEQUENCE [LARGE SCALE GENOMIC DNA]</scope>
    <source>
        <strain evidence="2">169a</strain>
    </source>
</reference>
<organism evidence="2 3">
    <name type="scientific">Acrodontium crateriforme</name>
    <dbReference type="NCBI Taxonomy" id="150365"/>
    <lineage>
        <taxon>Eukaryota</taxon>
        <taxon>Fungi</taxon>
        <taxon>Dikarya</taxon>
        <taxon>Ascomycota</taxon>
        <taxon>Pezizomycotina</taxon>
        <taxon>Dothideomycetes</taxon>
        <taxon>Dothideomycetidae</taxon>
        <taxon>Mycosphaerellales</taxon>
        <taxon>Teratosphaeriaceae</taxon>
        <taxon>Acrodontium</taxon>
    </lineage>
</organism>
<evidence type="ECO:0000256" key="1">
    <source>
        <dbReference type="SAM" id="MobiDB-lite"/>
    </source>
</evidence>
<name>A0AAQ3M0Y0_9PEZI</name>
<dbReference type="PANTHER" id="PTHR42085:SF1">
    <property type="entry name" value="F-BOX DOMAIN-CONTAINING PROTEIN"/>
    <property type="match status" value="1"/>
</dbReference>
<gene>
    <name evidence="2" type="ORF">R9X50_00166400</name>
</gene>